<comment type="caution">
    <text evidence="7">The sequence shown here is derived from an EMBL/GenBank/DDBJ whole genome shotgun (WGS) entry which is preliminary data.</text>
</comment>
<feature type="zinc finger region" description="C3H1-type" evidence="5">
    <location>
        <begin position="50"/>
        <end position="77"/>
    </location>
</feature>
<keyword evidence="4" id="KW-0238">DNA-binding</keyword>
<gene>
    <name evidence="7" type="ORF">FEM48_Zijuj03G0129800</name>
</gene>
<name>A0A978VQF7_ZIZJJ</name>
<accession>A0A978VQF7</accession>
<dbReference type="InterPro" id="IPR045234">
    <property type="entry name" value="Unkempt-like"/>
</dbReference>
<dbReference type="GO" id="GO:0003677">
    <property type="term" value="F:DNA binding"/>
    <property type="evidence" value="ECO:0007669"/>
    <property type="project" value="UniProtKB-KW"/>
</dbReference>
<evidence type="ECO:0000256" key="2">
    <source>
        <dbReference type="ARBA" id="ARBA00022771"/>
    </source>
</evidence>
<keyword evidence="3 5" id="KW-0862">Zinc</keyword>
<dbReference type="AlphaFoldDB" id="A0A978VQF7"/>
<dbReference type="InterPro" id="IPR000571">
    <property type="entry name" value="Znf_CCCH"/>
</dbReference>
<sequence length="230" mass="26785">MDEAIYGSDEFRMYAYKIKRCPRARSHDWTECPYAHKGEKAQRRDPRKYNYCAVVCPAYRTGYCHKGELCEFAHGVFEYWLHPARYRTRACNAGMLCQRKVCFFAHSPDQLRPEIKFKNYCRNHHMVVDGLSNQGIVVNRIPTMVMTTMSSGAGATSSHQQPQLPQLQQEEMKIIRDDDDDDGDDSFDKFAEFLKTLKALKISEDDEEEKKSETSDLELPHIKWISELVQ</sequence>
<feature type="domain" description="C3H1-type" evidence="6">
    <location>
        <begin position="50"/>
        <end position="77"/>
    </location>
</feature>
<proteinExistence type="predicted"/>
<evidence type="ECO:0000256" key="5">
    <source>
        <dbReference type="PROSITE-ProRule" id="PRU00723"/>
    </source>
</evidence>
<evidence type="ECO:0000256" key="4">
    <source>
        <dbReference type="ARBA" id="ARBA00023125"/>
    </source>
</evidence>
<dbReference type="EMBL" id="JAEACU010000003">
    <property type="protein sequence ID" value="KAH7537782.1"/>
    <property type="molecule type" value="Genomic_DNA"/>
</dbReference>
<dbReference type="GO" id="GO:0008270">
    <property type="term" value="F:zinc ion binding"/>
    <property type="evidence" value="ECO:0007669"/>
    <property type="project" value="UniProtKB-KW"/>
</dbReference>
<organism evidence="7 8">
    <name type="scientific">Ziziphus jujuba var. spinosa</name>
    <dbReference type="NCBI Taxonomy" id="714518"/>
    <lineage>
        <taxon>Eukaryota</taxon>
        <taxon>Viridiplantae</taxon>
        <taxon>Streptophyta</taxon>
        <taxon>Embryophyta</taxon>
        <taxon>Tracheophyta</taxon>
        <taxon>Spermatophyta</taxon>
        <taxon>Magnoliopsida</taxon>
        <taxon>eudicotyledons</taxon>
        <taxon>Gunneridae</taxon>
        <taxon>Pentapetalae</taxon>
        <taxon>rosids</taxon>
        <taxon>fabids</taxon>
        <taxon>Rosales</taxon>
        <taxon>Rhamnaceae</taxon>
        <taxon>Paliureae</taxon>
        <taxon>Ziziphus</taxon>
    </lineage>
</organism>
<evidence type="ECO:0000313" key="8">
    <source>
        <dbReference type="Proteomes" id="UP000813462"/>
    </source>
</evidence>
<dbReference type="Pfam" id="PF00642">
    <property type="entry name" value="zf-CCCH"/>
    <property type="match status" value="1"/>
</dbReference>
<dbReference type="PANTHER" id="PTHR14493">
    <property type="entry name" value="UNKEMPT FAMILY MEMBER"/>
    <property type="match status" value="1"/>
</dbReference>
<evidence type="ECO:0000259" key="6">
    <source>
        <dbReference type="PROSITE" id="PS50103"/>
    </source>
</evidence>
<dbReference type="PANTHER" id="PTHR14493:SF109">
    <property type="entry name" value="ZINC FINGER CCCH DOMAIN-CONTAINING PROTEIN 54"/>
    <property type="match status" value="1"/>
</dbReference>
<evidence type="ECO:0000256" key="3">
    <source>
        <dbReference type="ARBA" id="ARBA00022833"/>
    </source>
</evidence>
<dbReference type="Proteomes" id="UP000813462">
    <property type="component" value="Unassembled WGS sequence"/>
</dbReference>
<dbReference type="PROSITE" id="PS50103">
    <property type="entry name" value="ZF_C3H1"/>
    <property type="match status" value="1"/>
</dbReference>
<keyword evidence="2 5" id="KW-0863">Zinc-finger</keyword>
<dbReference type="SMART" id="SM00356">
    <property type="entry name" value="ZnF_C3H1"/>
    <property type="match status" value="2"/>
</dbReference>
<evidence type="ECO:0000313" key="7">
    <source>
        <dbReference type="EMBL" id="KAH7537782.1"/>
    </source>
</evidence>
<evidence type="ECO:0000256" key="1">
    <source>
        <dbReference type="ARBA" id="ARBA00022723"/>
    </source>
</evidence>
<reference evidence="7" key="1">
    <citation type="journal article" date="2021" name="Front. Plant Sci.">
        <title>Chromosome-Scale Genome Assembly for Chinese Sour Jujube and Insights Into Its Genome Evolution and Domestication Signature.</title>
        <authorList>
            <person name="Shen L.-Y."/>
            <person name="Luo H."/>
            <person name="Wang X.-L."/>
            <person name="Wang X.-M."/>
            <person name="Qiu X.-J."/>
            <person name="Liu H."/>
            <person name="Zhou S.-S."/>
            <person name="Jia K.-H."/>
            <person name="Nie S."/>
            <person name="Bao Y.-T."/>
            <person name="Zhang R.-G."/>
            <person name="Yun Q.-Z."/>
            <person name="Chai Y.-H."/>
            <person name="Lu J.-Y."/>
            <person name="Li Y."/>
            <person name="Zhao S.-W."/>
            <person name="Mao J.-F."/>
            <person name="Jia S.-G."/>
            <person name="Mao Y.-M."/>
        </authorList>
    </citation>
    <scope>NUCLEOTIDE SEQUENCE</scope>
    <source>
        <strain evidence="7">AT0</strain>
        <tissue evidence="7">Leaf</tissue>
    </source>
</reference>
<keyword evidence="1 5" id="KW-0479">Metal-binding</keyword>
<dbReference type="Pfam" id="PF25512">
    <property type="entry name" value="zf-CCCH_AtC3H23"/>
    <property type="match status" value="1"/>
</dbReference>
<protein>
    <recommendedName>
        <fullName evidence="6">C3H1-type domain-containing protein</fullName>
    </recommendedName>
</protein>
<dbReference type="Gene3D" id="4.10.1000.10">
    <property type="entry name" value="Zinc finger, CCCH-type"/>
    <property type="match status" value="1"/>
</dbReference>
<dbReference type="InterPro" id="IPR057444">
    <property type="entry name" value="Znf-CCCH_AtC3H23-like"/>
</dbReference>